<comment type="caution">
    <text evidence="1">The sequence shown here is derived from an EMBL/GenBank/DDBJ whole genome shotgun (WGS) entry which is preliminary data.</text>
</comment>
<keyword evidence="2" id="KW-1185">Reference proteome</keyword>
<reference evidence="1 2" key="1">
    <citation type="submission" date="2020-08" db="EMBL/GenBank/DDBJ databases">
        <title>Genomic Encyclopedia of Type Strains, Phase IV (KMG-IV): sequencing the most valuable type-strain genomes for metagenomic binning, comparative biology and taxonomic classification.</title>
        <authorList>
            <person name="Goeker M."/>
        </authorList>
    </citation>
    <scope>NUCLEOTIDE SEQUENCE [LARGE SCALE GENOMIC DNA]</scope>
    <source>
        <strain evidence="1 2">DSM 100397</strain>
    </source>
</reference>
<name>A0ABR6DRA9_9FLAO</name>
<dbReference type="EMBL" id="JACJIS010000002">
    <property type="protein sequence ID" value="MBA9074218.1"/>
    <property type="molecule type" value="Genomic_DNA"/>
</dbReference>
<dbReference type="RefSeq" id="WP_182493805.1">
    <property type="nucleotide sequence ID" value="NZ_JACJIS010000002.1"/>
</dbReference>
<accession>A0ABR6DRA9</accession>
<evidence type="ECO:0000313" key="2">
    <source>
        <dbReference type="Proteomes" id="UP000555003"/>
    </source>
</evidence>
<evidence type="ECO:0000313" key="1">
    <source>
        <dbReference type="EMBL" id="MBA9074218.1"/>
    </source>
</evidence>
<sequence>MEEFKNAVLILLAEYKSKYSAEKISSSDKIEHFLYVQNFLQEFEEKTRSFAAGYFNEHRFSDAQKKDALQYLEGMAEELASAV</sequence>
<organism evidence="1 2">
    <name type="scientific">Flavobacterium gossypii</name>
    <dbReference type="NCBI Taxonomy" id="1646119"/>
    <lineage>
        <taxon>Bacteria</taxon>
        <taxon>Pseudomonadati</taxon>
        <taxon>Bacteroidota</taxon>
        <taxon>Flavobacteriia</taxon>
        <taxon>Flavobacteriales</taxon>
        <taxon>Flavobacteriaceae</taxon>
        <taxon>Flavobacterium</taxon>
    </lineage>
</organism>
<dbReference type="Proteomes" id="UP000555003">
    <property type="component" value="Unassembled WGS sequence"/>
</dbReference>
<protein>
    <submittedName>
        <fullName evidence="1">Uncharacterized protein</fullName>
    </submittedName>
</protein>
<gene>
    <name evidence="1" type="ORF">GGR22_002385</name>
</gene>
<proteinExistence type="predicted"/>